<dbReference type="Pfam" id="PF05090">
    <property type="entry name" value="HTTM"/>
    <property type="match status" value="1"/>
</dbReference>
<evidence type="ECO:0000256" key="7">
    <source>
        <dbReference type="SAM" id="MobiDB-lite"/>
    </source>
</evidence>
<evidence type="ECO:0000256" key="4">
    <source>
        <dbReference type="ARBA" id="ARBA00023136"/>
    </source>
</evidence>
<evidence type="ECO:0000256" key="8">
    <source>
        <dbReference type="SAM" id="Phobius"/>
    </source>
</evidence>
<dbReference type="PANTHER" id="PTHR12639:SF6">
    <property type="entry name" value="VITAMIN K-DEPENDENT GAMMA-CARBOXYLASE"/>
    <property type="match status" value="1"/>
</dbReference>
<name>A0A8D3D455_SCOMX</name>
<dbReference type="GO" id="GO:0008488">
    <property type="term" value="F:gamma-glutamyl carboxylase activity"/>
    <property type="evidence" value="ECO:0007669"/>
    <property type="project" value="InterPro"/>
</dbReference>
<keyword evidence="2 8" id="KW-0812">Transmembrane</keyword>
<protein>
    <submittedName>
        <fullName evidence="10">Gamma-glutamyl carboxylase</fullName>
    </submittedName>
</protein>
<evidence type="ECO:0000256" key="2">
    <source>
        <dbReference type="ARBA" id="ARBA00022692"/>
    </source>
</evidence>
<reference evidence="10" key="2">
    <citation type="submission" date="2025-08" db="UniProtKB">
        <authorList>
            <consortium name="Ensembl"/>
        </authorList>
    </citation>
    <scope>IDENTIFICATION</scope>
</reference>
<sequence length="770" mass="88923">MEARDAAAGETDGQRGAEQAAKKDAAPKEDKPQTKGKMEQLFGFKREDLTSWPNLVALLNRPTDPASLGIFRCLFGLLMVIDITQERGLSHLDYKYLDGAPVCRFPLFNFLQPLPLDWMYLVYVVMFLGALGIMLGFFYRLSCLMFISTYWYIFFLDKTTWNNHSYLYGLIGFQLMLMDGNRYWSVDGLRRPSIRNTQVPLWNYTLLRTQIFIVYFIAGIKKLDADWVEGYSMSYLAHHWLFDPFKVILPVELVSLLVVHGGGLFLDLSAGYLLFFDATRPYAIFFVSYFHCMNSQLFSIGMFPYAMLATSPLFCYPDWPRRFFSHFPACLRVVLPLSSPDPQPSSSCVYHEIQSPGAERQETPPVAKPSKLRLKHKLAAIFTIIYIIEQLFLPYSHFITRGYNNWTNGLYGYSWDMMVHSRSHQHVKITYRDGKTGDVGYLNPGVFTQSRRWKDHGDMLKQYATCLSHFLPRYNISDPEIYFDIWVSINERFQQRIFDPRVDVVTADWSPFQPNPWLMPLLVDLSPWRSKFQEIEGSLDNQTEIVFIADFPGLHLENFVSEDLGNTSIHVLQGNVNVEIVEEKKNISVQPGEQIKVQLHVPAGAYHKVYTVSEVPSCYMYIYVNTTEAALQKNFTKLFEIQERIRNGTETEPLPPELQPLAAADDHEGSEVNATDPIVRLFLKRQRRLKEVKKRREAGALERLQRFAVKKYYTIRRGFLMTVIAMRNLAVGLPPLEQLTREVAFANMKEPEGETNQDERLKDEIGHGEL</sequence>
<dbReference type="InterPro" id="IPR011020">
    <property type="entry name" value="HTTM-like"/>
</dbReference>
<dbReference type="InterPro" id="IPR053934">
    <property type="entry name" value="HTTM_dom"/>
</dbReference>
<evidence type="ECO:0000256" key="3">
    <source>
        <dbReference type="ARBA" id="ARBA00022989"/>
    </source>
</evidence>
<evidence type="ECO:0000313" key="10">
    <source>
        <dbReference type="Ensembl" id="ENSSMAP00000054313.1"/>
    </source>
</evidence>
<accession>A0A8D3D455</accession>
<reference evidence="10" key="1">
    <citation type="submission" date="2023-05" db="EMBL/GenBank/DDBJ databases">
        <title>High-quality long-read genome of Scophthalmus maximus.</title>
        <authorList>
            <person name="Lien S."/>
            <person name="Martinez P."/>
        </authorList>
    </citation>
    <scope>NUCLEOTIDE SEQUENCE [LARGE SCALE GENOMIC DNA]</scope>
</reference>
<keyword evidence="6" id="KW-0456">Lyase</keyword>
<dbReference type="AlphaFoldDB" id="A0A8D3D455"/>
<comment type="subcellular location">
    <subcellularLocation>
        <location evidence="1">Endomembrane system</location>
        <topology evidence="1">Multi-pass membrane protein</topology>
    </subcellularLocation>
</comment>
<feature type="compositionally biased region" description="Basic and acidic residues" evidence="7">
    <location>
        <begin position="749"/>
        <end position="770"/>
    </location>
</feature>
<keyword evidence="3 8" id="KW-1133">Transmembrane helix</keyword>
<dbReference type="InterPro" id="IPR007782">
    <property type="entry name" value="VKG_COase"/>
</dbReference>
<proteinExistence type="predicted"/>
<dbReference type="SMART" id="SM00752">
    <property type="entry name" value="HTTM"/>
    <property type="match status" value="1"/>
</dbReference>
<keyword evidence="4 8" id="KW-0472">Membrane</keyword>
<feature type="transmembrane region" description="Helical" evidence="8">
    <location>
        <begin position="120"/>
        <end position="153"/>
    </location>
</feature>
<organism evidence="10 11">
    <name type="scientific">Scophthalmus maximus</name>
    <name type="common">Turbot</name>
    <name type="synonym">Psetta maxima</name>
    <dbReference type="NCBI Taxonomy" id="52904"/>
    <lineage>
        <taxon>Eukaryota</taxon>
        <taxon>Metazoa</taxon>
        <taxon>Chordata</taxon>
        <taxon>Craniata</taxon>
        <taxon>Vertebrata</taxon>
        <taxon>Euteleostomi</taxon>
        <taxon>Actinopterygii</taxon>
        <taxon>Neopterygii</taxon>
        <taxon>Teleostei</taxon>
        <taxon>Neoteleostei</taxon>
        <taxon>Acanthomorphata</taxon>
        <taxon>Carangaria</taxon>
        <taxon>Pleuronectiformes</taxon>
        <taxon>Pleuronectoidei</taxon>
        <taxon>Scophthalmidae</taxon>
        <taxon>Scophthalmus</taxon>
    </lineage>
</organism>
<evidence type="ECO:0000256" key="5">
    <source>
        <dbReference type="ARBA" id="ARBA00023157"/>
    </source>
</evidence>
<feature type="transmembrane region" description="Helical" evidence="8">
    <location>
        <begin position="165"/>
        <end position="181"/>
    </location>
</feature>
<gene>
    <name evidence="10" type="primary">ggcx</name>
</gene>
<dbReference type="Pfam" id="PF22777">
    <property type="entry name" value="VKGC_lumenal_dom"/>
    <property type="match status" value="1"/>
</dbReference>
<dbReference type="InterPro" id="IPR053935">
    <property type="entry name" value="VKGC_lumenal_dom"/>
</dbReference>
<feature type="region of interest" description="Disordered" evidence="7">
    <location>
        <begin position="748"/>
        <end position="770"/>
    </location>
</feature>
<evidence type="ECO:0000313" key="11">
    <source>
        <dbReference type="Proteomes" id="UP000694558"/>
    </source>
</evidence>
<dbReference type="GeneTree" id="ENSGT00390000014909"/>
<feature type="region of interest" description="Disordered" evidence="7">
    <location>
        <begin position="1"/>
        <end position="36"/>
    </location>
</feature>
<dbReference type="PANTHER" id="PTHR12639">
    <property type="entry name" value="VITAMIN K-DEPENDENT GAMMA-CARBOXYLASE"/>
    <property type="match status" value="1"/>
</dbReference>
<dbReference type="Ensembl" id="ENSSMAT00000055055.1">
    <property type="protein sequence ID" value="ENSSMAP00000054313.1"/>
    <property type="gene ID" value="ENSSMAG00000020385.2"/>
</dbReference>
<dbReference type="Proteomes" id="UP000694558">
    <property type="component" value="Chromosome 16"/>
</dbReference>
<evidence type="ECO:0000259" key="9">
    <source>
        <dbReference type="SMART" id="SM00752"/>
    </source>
</evidence>
<keyword evidence="5" id="KW-1015">Disulfide bond</keyword>
<evidence type="ECO:0000256" key="6">
    <source>
        <dbReference type="ARBA" id="ARBA00023239"/>
    </source>
</evidence>
<evidence type="ECO:0000256" key="1">
    <source>
        <dbReference type="ARBA" id="ARBA00004127"/>
    </source>
</evidence>
<dbReference type="GO" id="GO:0012505">
    <property type="term" value="C:endomembrane system"/>
    <property type="evidence" value="ECO:0007669"/>
    <property type="project" value="UniProtKB-SubCell"/>
</dbReference>
<feature type="domain" description="HTTM-like" evidence="9">
    <location>
        <begin position="60"/>
        <end position="319"/>
    </location>
</feature>
<dbReference type="GO" id="GO:0019842">
    <property type="term" value="F:vitamin binding"/>
    <property type="evidence" value="ECO:0007669"/>
    <property type="project" value="TreeGrafter"/>
</dbReference>